<feature type="transmembrane region" description="Helical" evidence="1">
    <location>
        <begin position="85"/>
        <end position="111"/>
    </location>
</feature>
<dbReference type="Pfam" id="PF04143">
    <property type="entry name" value="Sulf_transp"/>
    <property type="match status" value="1"/>
</dbReference>
<protein>
    <submittedName>
        <fullName evidence="2">Uncharacterized protein</fullName>
    </submittedName>
</protein>
<evidence type="ECO:0000313" key="2">
    <source>
        <dbReference type="EMBL" id="GBF36470.1"/>
    </source>
</evidence>
<dbReference type="Proteomes" id="UP000290527">
    <property type="component" value="Unassembled WGS sequence"/>
</dbReference>
<organism evidence="2 3">
    <name type="scientific">Methanofervidicoccus abyssi</name>
    <dbReference type="NCBI Taxonomy" id="2082189"/>
    <lineage>
        <taxon>Archaea</taxon>
        <taxon>Methanobacteriati</taxon>
        <taxon>Methanobacteriota</taxon>
        <taxon>Methanomada group</taxon>
        <taxon>Methanococci</taxon>
        <taxon>Methanococcales</taxon>
        <taxon>Methanofervidicoccus</taxon>
    </lineage>
</organism>
<feature type="transmembrane region" description="Helical" evidence="1">
    <location>
        <begin position="42"/>
        <end position="65"/>
    </location>
</feature>
<evidence type="ECO:0000256" key="1">
    <source>
        <dbReference type="SAM" id="Phobius"/>
    </source>
</evidence>
<keyword evidence="1" id="KW-0812">Transmembrane</keyword>
<dbReference type="OrthoDB" id="65937at2157"/>
<comment type="caution">
    <text evidence="2">The sequence shown here is derived from an EMBL/GenBank/DDBJ whole genome shotgun (WGS) entry which is preliminary data.</text>
</comment>
<keyword evidence="1" id="KW-0472">Membrane</keyword>
<dbReference type="AlphaFoldDB" id="A0A401HQJ3"/>
<evidence type="ECO:0000313" key="3">
    <source>
        <dbReference type="Proteomes" id="UP000290527"/>
    </source>
</evidence>
<gene>
    <name evidence="2" type="ORF">MHHB_P0700</name>
</gene>
<accession>A0A401HQJ3</accession>
<dbReference type="InterPro" id="IPR007272">
    <property type="entry name" value="Sulf_transp_TsuA/YedE"/>
</dbReference>
<reference evidence="2 3" key="1">
    <citation type="journal article" date="2019" name="Int. J. Syst. Evol. Microbiol.">
        <title>Methanofervidicoccus abyssi gen. nov., sp. nov., a hydrogenotrophic methanogen, isolated from a hydrothermal vent chimney in the Mid-Cayman Spreading Center, the Caribbean Sea.</title>
        <authorList>
            <person name="Sakai S."/>
            <person name="Takaki Y."/>
            <person name="Miyazaki M."/>
            <person name="Ogawara M."/>
            <person name="Yanagawa K."/>
            <person name="Miyazaki J."/>
            <person name="Takai K."/>
        </authorList>
    </citation>
    <scope>NUCLEOTIDE SEQUENCE [LARGE SCALE GENOMIC DNA]</scope>
    <source>
        <strain evidence="2 3">HHB</strain>
    </source>
</reference>
<dbReference type="EMBL" id="BFAX01000003">
    <property type="protein sequence ID" value="GBF36470.1"/>
    <property type="molecule type" value="Genomic_DNA"/>
</dbReference>
<proteinExistence type="predicted"/>
<name>A0A401HQJ3_9EURY</name>
<feature type="transmembrane region" description="Helical" evidence="1">
    <location>
        <begin position="132"/>
        <end position="152"/>
    </location>
</feature>
<dbReference type="RefSeq" id="WP_131007242.1">
    <property type="nucleotide sequence ID" value="NZ_BFAX01000003.1"/>
</dbReference>
<feature type="transmembrane region" description="Helical" evidence="1">
    <location>
        <begin position="6"/>
        <end position="30"/>
    </location>
</feature>
<keyword evidence="1" id="KW-1133">Transmembrane helix</keyword>
<keyword evidence="3" id="KW-1185">Reference proteome</keyword>
<sequence>MGEYLPAIGTLIFGILIGYLGQRAALCFIGGMRDLYLIRDTWLIKGLLGFLGGSLIGYIIFYGLGMIPSFPWILEKGLTAIPGDAAGSAGFMAHFLVTIIGGIGVGFLSVIQGGCPFRNYVMAAEGNKSAMTYILGLLVGAVVFHLFVLPVIKMLL</sequence>